<keyword evidence="4" id="KW-0378">Hydrolase</keyword>
<keyword evidence="5" id="KW-0229">DNA integration</keyword>
<organism evidence="9">
    <name type="scientific">uncultured Caudovirales phage</name>
    <dbReference type="NCBI Taxonomy" id="2100421"/>
    <lineage>
        <taxon>Viruses</taxon>
        <taxon>Duplodnaviria</taxon>
        <taxon>Heunggongvirae</taxon>
        <taxon>Uroviricota</taxon>
        <taxon>Caudoviricetes</taxon>
        <taxon>Peduoviridae</taxon>
        <taxon>Maltschvirus</taxon>
        <taxon>Maltschvirus maltsch</taxon>
    </lineage>
</organism>
<dbReference type="SUPFAM" id="SSF56349">
    <property type="entry name" value="DNA breaking-rejoining enzymes"/>
    <property type="match status" value="1"/>
</dbReference>
<protein>
    <recommendedName>
        <fullName evidence="2">Integrase</fullName>
    </recommendedName>
</protein>
<keyword evidence="7" id="KW-1160">Virus entry into host cell</keyword>
<dbReference type="GO" id="GO:0003677">
    <property type="term" value="F:DNA binding"/>
    <property type="evidence" value="ECO:0007669"/>
    <property type="project" value="InterPro"/>
</dbReference>
<evidence type="ECO:0000256" key="2">
    <source>
        <dbReference type="ARBA" id="ARBA00016082"/>
    </source>
</evidence>
<dbReference type="PROSITE" id="PS51898">
    <property type="entry name" value="TYR_RECOMBINASE"/>
    <property type="match status" value="1"/>
</dbReference>
<dbReference type="InterPro" id="IPR050090">
    <property type="entry name" value="Tyrosine_recombinase_XerCD"/>
</dbReference>
<evidence type="ECO:0000256" key="1">
    <source>
        <dbReference type="ARBA" id="ARBA00008857"/>
    </source>
</evidence>
<feature type="domain" description="Tyr recombinase" evidence="8">
    <location>
        <begin position="176"/>
        <end position="366"/>
    </location>
</feature>
<keyword evidence="3" id="KW-0808">Transferase</keyword>
<gene>
    <name evidence="10" type="ORF">UFOVP1200_21</name>
    <name evidence="9" type="ORF">UFOVP469_48</name>
</gene>
<dbReference type="InterPro" id="IPR002104">
    <property type="entry name" value="Integrase_catalytic"/>
</dbReference>
<evidence type="ECO:0000256" key="6">
    <source>
        <dbReference type="ARBA" id="ARBA00023172"/>
    </source>
</evidence>
<dbReference type="PANTHER" id="PTHR30349">
    <property type="entry name" value="PHAGE INTEGRASE-RELATED"/>
    <property type="match status" value="1"/>
</dbReference>
<dbReference type="GO" id="GO:0015074">
    <property type="term" value="P:DNA integration"/>
    <property type="evidence" value="ECO:0007669"/>
    <property type="project" value="UniProtKB-KW"/>
</dbReference>
<dbReference type="GO" id="GO:0044826">
    <property type="term" value="P:viral genome integration into host DNA"/>
    <property type="evidence" value="ECO:0007669"/>
    <property type="project" value="UniProtKB-KW"/>
</dbReference>
<reference evidence="9" key="1">
    <citation type="submission" date="2020-04" db="EMBL/GenBank/DDBJ databases">
        <authorList>
            <person name="Chiriac C."/>
            <person name="Salcher M."/>
            <person name="Ghai R."/>
            <person name="Kavagutti S V."/>
        </authorList>
    </citation>
    <scope>NUCLEOTIDE SEQUENCE</scope>
</reference>
<keyword evidence="7" id="KW-1179">Viral genome integration</keyword>
<dbReference type="GO" id="GO:0075713">
    <property type="term" value="P:establishment of integrated proviral latency"/>
    <property type="evidence" value="ECO:0007669"/>
    <property type="project" value="UniProtKB-KW"/>
</dbReference>
<dbReference type="EMBL" id="LR796428">
    <property type="protein sequence ID" value="CAB4144715.1"/>
    <property type="molecule type" value="Genomic_DNA"/>
</dbReference>
<accession>A0A6J5MCD2</accession>
<evidence type="ECO:0000256" key="4">
    <source>
        <dbReference type="ARBA" id="ARBA00022801"/>
    </source>
</evidence>
<evidence type="ECO:0000256" key="5">
    <source>
        <dbReference type="ARBA" id="ARBA00022908"/>
    </source>
</evidence>
<dbReference type="GO" id="GO:0016740">
    <property type="term" value="F:transferase activity"/>
    <property type="evidence" value="ECO:0007669"/>
    <property type="project" value="UniProtKB-KW"/>
</dbReference>
<dbReference type="Pfam" id="PF00589">
    <property type="entry name" value="Phage_integrase"/>
    <property type="match status" value="1"/>
</dbReference>
<dbReference type="CDD" id="cd00796">
    <property type="entry name" value="INT_Rci_Hp1_C"/>
    <property type="match status" value="1"/>
</dbReference>
<dbReference type="Gene3D" id="1.10.443.10">
    <property type="entry name" value="Intergrase catalytic core"/>
    <property type="match status" value="1"/>
</dbReference>
<evidence type="ECO:0000259" key="8">
    <source>
        <dbReference type="PROSITE" id="PS51898"/>
    </source>
</evidence>
<dbReference type="GO" id="GO:0016787">
    <property type="term" value="F:hydrolase activity"/>
    <property type="evidence" value="ECO:0007669"/>
    <property type="project" value="UniProtKB-KW"/>
</dbReference>
<evidence type="ECO:0000256" key="7">
    <source>
        <dbReference type="ARBA" id="ARBA00023195"/>
    </source>
</evidence>
<keyword evidence="6" id="KW-0233">DNA recombination</keyword>
<sequence>MAKRQTKVIAGSEYIRLRAGSAVWQIAFSVGTRRVRETSNTTDRAAAAELALARRAEVWGEVTNGVTARPKERMTFAGAADRWWTEVGRHAPGADTNLRYHLGVLLPLIGDGTMLDAIDGNVVALLVARLSTDRAPATVNRYLGTLHAVCVRAGDVWGVRVTPWKPSAHALTEPRGREMYLTQDQARALLNAACGHLRPIIAIAATTGLRRDNVVLLQWEQVSLDLRRAIIRQKGGKPLAVELSDDVVALLDGIAPPNQADRRGPVFRYGDTRIACACIACRNPMLADRPITNIRRAFAAAVSAAGLRIDDGERIVFHTLRHTFASWLLEATGDLKLVQEALGHSQISTTTRYAHLAPGRRRTGIVAASEGLLAAGARRGGSDRQSHGGIG</sequence>
<comment type="similarity">
    <text evidence="1">Belongs to the 'phage' integrase family.</text>
</comment>
<evidence type="ECO:0000313" key="9">
    <source>
        <dbReference type="EMBL" id="CAB4144715.1"/>
    </source>
</evidence>
<name>A0A6J5MCD2_9CAUD</name>
<proteinExistence type="inferred from homology"/>
<evidence type="ECO:0000313" key="10">
    <source>
        <dbReference type="EMBL" id="CAB4189870.1"/>
    </source>
</evidence>
<dbReference type="InterPro" id="IPR013762">
    <property type="entry name" value="Integrase-like_cat_sf"/>
</dbReference>
<evidence type="ECO:0000256" key="3">
    <source>
        <dbReference type="ARBA" id="ARBA00022679"/>
    </source>
</evidence>
<dbReference type="InterPro" id="IPR011010">
    <property type="entry name" value="DNA_brk_join_enz"/>
</dbReference>
<dbReference type="PANTHER" id="PTHR30349:SF64">
    <property type="entry name" value="PROPHAGE INTEGRASE INTD-RELATED"/>
    <property type="match status" value="1"/>
</dbReference>
<dbReference type="GO" id="GO:0006310">
    <property type="term" value="P:DNA recombination"/>
    <property type="evidence" value="ECO:0007669"/>
    <property type="project" value="UniProtKB-KW"/>
</dbReference>
<dbReference type="EMBL" id="LR797153">
    <property type="protein sequence ID" value="CAB4189870.1"/>
    <property type="molecule type" value="Genomic_DNA"/>
</dbReference>